<sequence length="53" mass="5131">MDGTEMSGMAIGPMPPTAAKPTGMGGMWMGGSTVIGPIPPLTSAPTAGNSGRV</sequence>
<dbReference type="EMBL" id="CSAJ01000045">
    <property type="protein sequence ID" value="COV62559.1"/>
    <property type="molecule type" value="Genomic_DNA"/>
</dbReference>
<evidence type="ECO:0000256" key="1">
    <source>
        <dbReference type="SAM" id="MobiDB-lite"/>
    </source>
</evidence>
<dbReference type="Proteomes" id="UP000039217">
    <property type="component" value="Unassembled WGS sequence"/>
</dbReference>
<organism evidence="2 4">
    <name type="scientific">Mycobacterium tuberculosis</name>
    <dbReference type="NCBI Taxonomy" id="1773"/>
    <lineage>
        <taxon>Bacteria</taxon>
        <taxon>Bacillati</taxon>
        <taxon>Actinomycetota</taxon>
        <taxon>Actinomycetes</taxon>
        <taxon>Mycobacteriales</taxon>
        <taxon>Mycobacteriaceae</taxon>
        <taxon>Mycobacterium</taxon>
        <taxon>Mycobacterium tuberculosis complex</taxon>
    </lineage>
</organism>
<evidence type="ECO:0000313" key="3">
    <source>
        <dbReference type="EMBL" id="COV62559.1"/>
    </source>
</evidence>
<protein>
    <submittedName>
        <fullName evidence="2">Uncharacterized protein</fullName>
    </submittedName>
</protein>
<gene>
    <name evidence="2" type="ORF">ERS007661_01897</name>
    <name evidence="3" type="ORF">ERS007720_00598</name>
</gene>
<dbReference type="Proteomes" id="UP000044938">
    <property type="component" value="Unassembled WGS sequence"/>
</dbReference>
<accession>A0A655CLL2</accession>
<reference evidence="4 5" key="1">
    <citation type="submission" date="2015-03" db="EMBL/GenBank/DDBJ databases">
        <authorList>
            <consortium name="Pathogen Informatics"/>
        </authorList>
    </citation>
    <scope>NUCLEOTIDE SEQUENCE [LARGE SCALE GENOMIC DNA]</scope>
    <source>
        <strain evidence="2 4">D00501624</strain>
        <strain evidence="3 5">M09401471</strain>
    </source>
</reference>
<proteinExistence type="predicted"/>
<evidence type="ECO:0000313" key="2">
    <source>
        <dbReference type="EMBL" id="CNV24840.1"/>
    </source>
</evidence>
<dbReference type="EMBL" id="CQQC01000589">
    <property type="protein sequence ID" value="CNV24840.1"/>
    <property type="molecule type" value="Genomic_DNA"/>
</dbReference>
<name>A0A655CLL2_MYCTX</name>
<evidence type="ECO:0000313" key="5">
    <source>
        <dbReference type="Proteomes" id="UP000044938"/>
    </source>
</evidence>
<evidence type="ECO:0000313" key="4">
    <source>
        <dbReference type="Proteomes" id="UP000039217"/>
    </source>
</evidence>
<feature type="region of interest" description="Disordered" evidence="1">
    <location>
        <begin position="1"/>
        <end position="25"/>
    </location>
</feature>
<dbReference type="AlphaFoldDB" id="A0A655CLL2"/>